<evidence type="ECO:0000256" key="3">
    <source>
        <dbReference type="ARBA" id="ARBA00022989"/>
    </source>
</evidence>
<sequence>MLTKKDLTLNELLILNSELRSAEKSAAVAYLMLLGGHLGLHRFYLKRIRSGVAQLLLFIAAVLFYFVFVFTSAIAEEFAYSFLALIPCILSGVALFIWVIVDLFLLPGMLRSYNESVKQEILAAIEHHRRMELLAGRPIPGDLD</sequence>
<evidence type="ECO:0000256" key="1">
    <source>
        <dbReference type="ARBA" id="ARBA00004141"/>
    </source>
</evidence>
<name>A0A328U2N8_9BACL</name>
<keyword evidence="2 5" id="KW-0812">Transmembrane</keyword>
<comment type="caution">
    <text evidence="7">The sequence shown here is derived from an EMBL/GenBank/DDBJ whole genome shotgun (WGS) entry which is preliminary data.</text>
</comment>
<dbReference type="Pfam" id="PF05154">
    <property type="entry name" value="TM2"/>
    <property type="match status" value="1"/>
</dbReference>
<dbReference type="PANTHER" id="PTHR21016">
    <property type="entry name" value="BETA-AMYLOID BINDING PROTEIN-RELATED"/>
    <property type="match status" value="1"/>
</dbReference>
<dbReference type="PANTHER" id="PTHR21016:SF25">
    <property type="entry name" value="TM2 DOMAIN-CONTAINING PROTEIN DDB_G0277895-RELATED"/>
    <property type="match status" value="1"/>
</dbReference>
<dbReference type="Proteomes" id="UP000249260">
    <property type="component" value="Unassembled WGS sequence"/>
</dbReference>
<evidence type="ECO:0000313" key="8">
    <source>
        <dbReference type="Proteomes" id="UP000249260"/>
    </source>
</evidence>
<evidence type="ECO:0000256" key="5">
    <source>
        <dbReference type="SAM" id="Phobius"/>
    </source>
</evidence>
<dbReference type="OrthoDB" id="2666059at2"/>
<keyword evidence="8" id="KW-1185">Reference proteome</keyword>
<keyword evidence="3 5" id="KW-1133">Transmembrane helix</keyword>
<evidence type="ECO:0000259" key="6">
    <source>
        <dbReference type="Pfam" id="PF05154"/>
    </source>
</evidence>
<proteinExistence type="predicted"/>
<accession>A0A328U2N8</accession>
<evidence type="ECO:0000256" key="4">
    <source>
        <dbReference type="ARBA" id="ARBA00023136"/>
    </source>
</evidence>
<keyword evidence="4 5" id="KW-0472">Membrane</keyword>
<comment type="subcellular location">
    <subcellularLocation>
        <location evidence="1">Membrane</location>
        <topology evidence="1">Multi-pass membrane protein</topology>
    </subcellularLocation>
</comment>
<feature type="transmembrane region" description="Helical" evidence="5">
    <location>
        <begin position="27"/>
        <end position="45"/>
    </location>
</feature>
<evidence type="ECO:0000313" key="7">
    <source>
        <dbReference type="EMBL" id="RAP76970.1"/>
    </source>
</evidence>
<organism evidence="7 8">
    <name type="scientific">Paenibacillus montanisoli</name>
    <dbReference type="NCBI Taxonomy" id="2081970"/>
    <lineage>
        <taxon>Bacteria</taxon>
        <taxon>Bacillati</taxon>
        <taxon>Bacillota</taxon>
        <taxon>Bacilli</taxon>
        <taxon>Bacillales</taxon>
        <taxon>Paenibacillaceae</taxon>
        <taxon>Paenibacillus</taxon>
    </lineage>
</organism>
<dbReference type="AlphaFoldDB" id="A0A328U2N8"/>
<dbReference type="GO" id="GO:0016020">
    <property type="term" value="C:membrane"/>
    <property type="evidence" value="ECO:0007669"/>
    <property type="project" value="UniProtKB-SubCell"/>
</dbReference>
<gene>
    <name evidence="7" type="ORF">DL346_00210</name>
</gene>
<dbReference type="RefSeq" id="WP_112879968.1">
    <property type="nucleotide sequence ID" value="NZ_QLUW01000001.1"/>
</dbReference>
<dbReference type="InterPro" id="IPR007829">
    <property type="entry name" value="TM2"/>
</dbReference>
<feature type="transmembrane region" description="Helical" evidence="5">
    <location>
        <begin position="52"/>
        <end position="74"/>
    </location>
</feature>
<evidence type="ECO:0000256" key="2">
    <source>
        <dbReference type="ARBA" id="ARBA00022692"/>
    </source>
</evidence>
<reference evidence="7 8" key="1">
    <citation type="submission" date="2018-06" db="EMBL/GenBank/DDBJ databases">
        <title>Paenibacillus montanisoli sp. nov., isolated from mountain area soil.</title>
        <authorList>
            <person name="Wu M."/>
        </authorList>
    </citation>
    <scope>NUCLEOTIDE SEQUENCE [LARGE SCALE GENOMIC DNA]</scope>
    <source>
        <strain evidence="7 8">RA17</strain>
    </source>
</reference>
<dbReference type="InterPro" id="IPR050932">
    <property type="entry name" value="TM2D1-3-like"/>
</dbReference>
<feature type="transmembrane region" description="Helical" evidence="5">
    <location>
        <begin position="80"/>
        <end position="106"/>
    </location>
</feature>
<dbReference type="EMBL" id="QLUW01000001">
    <property type="protein sequence ID" value="RAP76970.1"/>
    <property type="molecule type" value="Genomic_DNA"/>
</dbReference>
<protein>
    <submittedName>
        <fullName evidence="7">TM2 domain-containing protein</fullName>
    </submittedName>
</protein>
<feature type="domain" description="TM2" evidence="6">
    <location>
        <begin position="23"/>
        <end position="67"/>
    </location>
</feature>